<dbReference type="RefSeq" id="WP_318757693.1">
    <property type="nucleotide sequence ID" value="NZ_JAWUZT010000039.1"/>
</dbReference>
<reference evidence="4" key="1">
    <citation type="submission" date="2023-07" db="EMBL/GenBank/DDBJ databases">
        <title>Draft genomic sequences of Priestia flexa CCM isolated from the soil of an abandoned mine contaminated by free cyanide in the high Andean zone of Tacna, Peru.</title>
        <authorList>
            <person name="Caceda Quiroz C.J."/>
            <person name="Maraza Chooque G.J."/>
            <person name="Fora Quispe G.L."/>
            <person name="Carpio Mamani M."/>
        </authorList>
    </citation>
    <scope>NUCLEOTIDE SEQUENCE [LARGE SCALE GENOMIC DNA]</scope>
    <source>
        <strain evidence="4">CCM</strain>
    </source>
</reference>
<comment type="caution">
    <text evidence="3">The sequence shown here is derived from an EMBL/GenBank/DDBJ whole genome shotgun (WGS) entry which is preliminary data.</text>
</comment>
<gene>
    <name evidence="3" type="ORF">RIB56_13320</name>
</gene>
<protein>
    <submittedName>
        <fullName evidence="3">Restriction endonuclease subunit S</fullName>
    </submittedName>
</protein>
<keyword evidence="4" id="KW-1185">Reference proteome</keyword>
<sequence length="198" mass="22889">MQLEHIAEIKTGIVLTRKKADVDLNVKAKYRLLTLKNINDDGTFNNEEFELFESNDILSPHYFTEEGDVIIRLSHPNTAIYIDESHSGLLVPSYFAIIKVDKIRCLPAYLAWYLNTEAVKKELERSQAGSRIPTTNKNTLKAITIHDIPTQRQEALIQLLLLHQKEKQLYQKLIGEKDKWFKSITDKIIQGEIKEEVK</sequence>
<dbReference type="Proteomes" id="UP001284771">
    <property type="component" value="Unassembled WGS sequence"/>
</dbReference>
<dbReference type="Gene3D" id="3.90.220.20">
    <property type="entry name" value="DNA methylase specificity domains"/>
    <property type="match status" value="1"/>
</dbReference>
<accession>A0ABU4J7X7</accession>
<dbReference type="GO" id="GO:0004519">
    <property type="term" value="F:endonuclease activity"/>
    <property type="evidence" value="ECO:0007669"/>
    <property type="project" value="UniProtKB-KW"/>
</dbReference>
<keyword evidence="1" id="KW-0680">Restriction system</keyword>
<dbReference type="SUPFAM" id="SSF116734">
    <property type="entry name" value="DNA methylase specificity domain"/>
    <property type="match status" value="1"/>
</dbReference>
<keyword evidence="2" id="KW-0238">DNA-binding</keyword>
<evidence type="ECO:0000256" key="1">
    <source>
        <dbReference type="ARBA" id="ARBA00022747"/>
    </source>
</evidence>
<evidence type="ECO:0000313" key="4">
    <source>
        <dbReference type="Proteomes" id="UP001284771"/>
    </source>
</evidence>
<evidence type="ECO:0000256" key="2">
    <source>
        <dbReference type="ARBA" id="ARBA00023125"/>
    </source>
</evidence>
<name>A0ABU4J7X7_9BACI</name>
<keyword evidence="3" id="KW-0378">Hydrolase</keyword>
<organism evidence="3 4">
    <name type="scientific">Priestia flexa</name>
    <dbReference type="NCBI Taxonomy" id="86664"/>
    <lineage>
        <taxon>Bacteria</taxon>
        <taxon>Bacillati</taxon>
        <taxon>Bacillota</taxon>
        <taxon>Bacilli</taxon>
        <taxon>Bacillales</taxon>
        <taxon>Bacillaceae</taxon>
        <taxon>Priestia</taxon>
    </lineage>
</organism>
<evidence type="ECO:0000313" key="3">
    <source>
        <dbReference type="EMBL" id="MDW8517111.1"/>
    </source>
</evidence>
<keyword evidence="3" id="KW-0540">Nuclease</keyword>
<proteinExistence type="predicted"/>
<keyword evidence="3" id="KW-0255">Endonuclease</keyword>
<dbReference type="InterPro" id="IPR044946">
    <property type="entry name" value="Restrct_endonuc_typeI_TRD_sf"/>
</dbReference>
<dbReference type="EMBL" id="JAWUZT010000039">
    <property type="protein sequence ID" value="MDW8517111.1"/>
    <property type="molecule type" value="Genomic_DNA"/>
</dbReference>